<dbReference type="AlphaFoldDB" id="A0A7R8WX30"/>
<dbReference type="PANTHER" id="PTHR36455">
    <property type="match status" value="1"/>
</dbReference>
<protein>
    <submittedName>
        <fullName evidence="1">Uncharacterized protein</fullName>
    </submittedName>
</protein>
<dbReference type="PANTHER" id="PTHR36455:SF1">
    <property type="entry name" value="BLR8292 PROTEIN"/>
    <property type="match status" value="1"/>
</dbReference>
<dbReference type="InterPro" id="IPR008878">
    <property type="entry name" value="Transposase_IS66_Orf2"/>
</dbReference>
<proteinExistence type="predicted"/>
<reference evidence="1" key="1">
    <citation type="submission" date="2020-11" db="EMBL/GenBank/DDBJ databases">
        <authorList>
            <person name="Tran Van P."/>
        </authorList>
    </citation>
    <scope>NUCLEOTIDE SEQUENCE</scope>
</reference>
<evidence type="ECO:0000313" key="1">
    <source>
        <dbReference type="EMBL" id="CAD7239786.1"/>
    </source>
</evidence>
<dbReference type="EMBL" id="OB741337">
    <property type="protein sequence ID" value="CAD7239786.1"/>
    <property type="molecule type" value="Genomic_DNA"/>
</dbReference>
<organism evidence="1">
    <name type="scientific">Cyprideis torosa</name>
    <dbReference type="NCBI Taxonomy" id="163714"/>
    <lineage>
        <taxon>Eukaryota</taxon>
        <taxon>Metazoa</taxon>
        <taxon>Ecdysozoa</taxon>
        <taxon>Arthropoda</taxon>
        <taxon>Crustacea</taxon>
        <taxon>Oligostraca</taxon>
        <taxon>Ostracoda</taxon>
        <taxon>Podocopa</taxon>
        <taxon>Podocopida</taxon>
        <taxon>Cytherocopina</taxon>
        <taxon>Cytheroidea</taxon>
        <taxon>Cytherideidae</taxon>
        <taxon>Cyprideis</taxon>
    </lineage>
</organism>
<dbReference type="Pfam" id="PF05717">
    <property type="entry name" value="TnpB_IS66"/>
    <property type="match status" value="1"/>
</dbReference>
<sequence length="76" mass="8841">MILTHSVKVCLATQPCDLRKSFDTLSCVVEEQLKEDPLSSKLFVFLNKRADRVKMLYWDGSGLWILMKRRDSHCPL</sequence>
<gene>
    <name evidence="1" type="ORF">CTOB1V02_LOCUS17601</name>
</gene>
<accession>A0A7R8WX30</accession>
<dbReference type="NCBIfam" id="NF033819">
    <property type="entry name" value="IS66_TnpB"/>
    <property type="match status" value="1"/>
</dbReference>
<name>A0A7R8WX30_9CRUS</name>